<comment type="caution">
    <text evidence="5">The sequence shown here is derived from an EMBL/GenBank/DDBJ whole genome shotgun (WGS) entry which is preliminary data.</text>
</comment>
<keyword evidence="2" id="KW-0560">Oxidoreductase</keyword>
<dbReference type="CDD" id="cd12167">
    <property type="entry name" value="2-Hacid_dh_8"/>
    <property type="match status" value="1"/>
</dbReference>
<evidence type="ECO:0000256" key="1">
    <source>
        <dbReference type="ARBA" id="ARBA00005854"/>
    </source>
</evidence>
<dbReference type="InterPro" id="IPR036291">
    <property type="entry name" value="NAD(P)-bd_dom_sf"/>
</dbReference>
<dbReference type="InterPro" id="IPR006140">
    <property type="entry name" value="D-isomer_DH_NAD-bd"/>
</dbReference>
<dbReference type="Proteomes" id="UP000826651">
    <property type="component" value="Unassembled WGS sequence"/>
</dbReference>
<dbReference type="Pfam" id="PF02826">
    <property type="entry name" value="2-Hacid_dh_C"/>
    <property type="match status" value="1"/>
</dbReference>
<reference evidence="5 6" key="1">
    <citation type="submission" date="2021-04" db="EMBL/GenBank/DDBJ databases">
        <title>Ruania sp. nov., isolated from sandy soil of mangrove forest.</title>
        <authorList>
            <person name="Ge X."/>
            <person name="Huang R."/>
            <person name="Liu W."/>
        </authorList>
    </citation>
    <scope>NUCLEOTIDE SEQUENCE [LARGE SCALE GENOMIC DNA]</scope>
    <source>
        <strain evidence="5 6">N2-46</strain>
    </source>
</reference>
<evidence type="ECO:0000256" key="2">
    <source>
        <dbReference type="ARBA" id="ARBA00023002"/>
    </source>
</evidence>
<name>A0ABS7SGT6_9MICO</name>
<dbReference type="SUPFAM" id="SSF51735">
    <property type="entry name" value="NAD(P)-binding Rossmann-fold domains"/>
    <property type="match status" value="1"/>
</dbReference>
<dbReference type="InterPro" id="IPR029753">
    <property type="entry name" value="D-isomer_DH_CS"/>
</dbReference>
<keyword evidence="6" id="KW-1185">Reference proteome</keyword>
<dbReference type="InterPro" id="IPR050857">
    <property type="entry name" value="D-2-hydroxyacid_DH"/>
</dbReference>
<dbReference type="RefSeq" id="WP_223411546.1">
    <property type="nucleotide sequence ID" value="NZ_JAGSHT010000030.1"/>
</dbReference>
<proteinExistence type="inferred from homology"/>
<dbReference type="Gene3D" id="3.40.50.720">
    <property type="entry name" value="NAD(P)-binding Rossmann-like Domain"/>
    <property type="match status" value="2"/>
</dbReference>
<feature type="domain" description="D-isomer specific 2-hydroxyacid dehydrogenase NAD-binding" evidence="4">
    <location>
        <begin position="119"/>
        <end position="296"/>
    </location>
</feature>
<keyword evidence="3" id="KW-0520">NAD</keyword>
<gene>
    <name evidence="5" type="ORF">KCQ71_25625</name>
</gene>
<evidence type="ECO:0000313" key="6">
    <source>
        <dbReference type="Proteomes" id="UP000826651"/>
    </source>
</evidence>
<comment type="similarity">
    <text evidence="1">Belongs to the D-isomer specific 2-hydroxyacid dehydrogenase family.</text>
</comment>
<evidence type="ECO:0000313" key="5">
    <source>
        <dbReference type="EMBL" id="MBZ2199548.1"/>
    </source>
</evidence>
<evidence type="ECO:0000256" key="3">
    <source>
        <dbReference type="ARBA" id="ARBA00023027"/>
    </source>
</evidence>
<accession>A0ABS7SGT6</accession>
<organism evidence="5 6">
    <name type="scientific">Occultella gossypii</name>
    <dbReference type="NCBI Taxonomy" id="2800820"/>
    <lineage>
        <taxon>Bacteria</taxon>
        <taxon>Bacillati</taxon>
        <taxon>Actinomycetota</taxon>
        <taxon>Actinomycetes</taxon>
        <taxon>Micrococcales</taxon>
        <taxon>Ruaniaceae</taxon>
        <taxon>Occultella</taxon>
    </lineage>
</organism>
<dbReference type="PANTHER" id="PTHR42789:SF1">
    <property type="entry name" value="D-ISOMER SPECIFIC 2-HYDROXYACID DEHYDROGENASE FAMILY PROTEIN (AFU_ORTHOLOGUE AFUA_6G10090)"/>
    <property type="match status" value="1"/>
</dbReference>
<evidence type="ECO:0000259" key="4">
    <source>
        <dbReference type="Pfam" id="PF02826"/>
    </source>
</evidence>
<dbReference type="PROSITE" id="PS00670">
    <property type="entry name" value="D_2_HYDROXYACID_DH_2"/>
    <property type="match status" value="1"/>
</dbReference>
<dbReference type="EMBL" id="JAGSHT010000030">
    <property type="protein sequence ID" value="MBZ2199548.1"/>
    <property type="molecule type" value="Genomic_DNA"/>
</dbReference>
<dbReference type="PANTHER" id="PTHR42789">
    <property type="entry name" value="D-ISOMER SPECIFIC 2-HYDROXYACID DEHYDROGENASE FAMILY PROTEIN (AFU_ORTHOLOGUE AFUA_6G10090)"/>
    <property type="match status" value="1"/>
</dbReference>
<sequence>MAETMRIFVAIEPAEFARLYDDSTRRALADLGEIVHPDGAEPRVPVPPGVGSEFDVLITSWTTQRFDPAILTGPRLKLAVHSAGSVRGLYPVEILGAGLRLAQGGSEAMAVAVAEMSVTMTMALLRNLVLHDRRFQSSRDWRTGGVGMLGHSISAQRIGLVSLSRVGRHYARMVQGLGASALRAYDPYVSAEDAARLGVTLCDLDELCATSDVLSIHTPVTAETAGLIGAEQLALLRDGAMVINTARAAVTDSGALLAEVTSGRLRAGLDVFAEEPLAADSAFFGLENVILTPHVAGGTVEARFAQGRTVQAEIARYLADGELRFEVTPDNYHRLG</sequence>
<protein>
    <submittedName>
        <fullName evidence="5">Hydroxyacid dehydrogenase</fullName>
    </submittedName>
</protein>